<dbReference type="Proteomes" id="UP000316621">
    <property type="component" value="Chromosome 8"/>
</dbReference>
<sequence>MESLLLTVNGGGGVSFFNSSSRSSFSNSLSKTISKWELKNYQNLRLTNVGNVGIRRMHGKASWLLANPNVYIVPVQVSAGKGNPGEVVMVDPLEAKRLATKQMEEIKAREKLGRQRRIEAINGTWAMLGLTAGLVIEGRTGDSIITQLEGYWRSIQNFVLAQPSLVYWWSTTQTFLSNQDFKNPF</sequence>
<organism evidence="1 2">
    <name type="scientific">Papaver somniferum</name>
    <name type="common">Opium poppy</name>
    <dbReference type="NCBI Taxonomy" id="3469"/>
    <lineage>
        <taxon>Eukaryota</taxon>
        <taxon>Viridiplantae</taxon>
        <taxon>Streptophyta</taxon>
        <taxon>Embryophyta</taxon>
        <taxon>Tracheophyta</taxon>
        <taxon>Spermatophyta</taxon>
        <taxon>Magnoliopsida</taxon>
        <taxon>Ranunculales</taxon>
        <taxon>Papaveraceae</taxon>
        <taxon>Papaveroideae</taxon>
        <taxon>Papaver</taxon>
    </lineage>
</organism>
<dbReference type="Gramene" id="RZC73772">
    <property type="protein sequence ID" value="RZC73772"/>
    <property type="gene ID" value="C5167_049252"/>
</dbReference>
<protein>
    <submittedName>
        <fullName evidence="1">Uncharacterized protein</fullName>
    </submittedName>
</protein>
<dbReference type="OrthoDB" id="1887732at2759"/>
<dbReference type="PANTHER" id="PTHR37752">
    <property type="entry name" value="OS02G0610700 PROTEIN"/>
    <property type="match status" value="1"/>
</dbReference>
<gene>
    <name evidence="1" type="ORF">C5167_049252</name>
</gene>
<accession>A0A4Y7KN12</accession>
<dbReference type="OMA" id="EGYWRSI"/>
<dbReference type="InterPro" id="IPR053091">
    <property type="entry name" value="PSII_Assembly/Photoprotect-Rel"/>
</dbReference>
<dbReference type="SUPFAM" id="SSF103511">
    <property type="entry name" value="Chlorophyll a-b binding protein"/>
    <property type="match status" value="1"/>
</dbReference>
<proteinExistence type="predicted"/>
<evidence type="ECO:0000313" key="1">
    <source>
        <dbReference type="EMBL" id="RZC73772.1"/>
    </source>
</evidence>
<keyword evidence="2" id="KW-1185">Reference proteome</keyword>
<reference evidence="1 2" key="1">
    <citation type="journal article" date="2018" name="Science">
        <title>The opium poppy genome and morphinan production.</title>
        <authorList>
            <person name="Guo L."/>
            <person name="Winzer T."/>
            <person name="Yang X."/>
            <person name="Li Y."/>
            <person name="Ning Z."/>
            <person name="He Z."/>
            <person name="Teodor R."/>
            <person name="Lu Y."/>
            <person name="Bowser T.A."/>
            <person name="Graham I.A."/>
            <person name="Ye K."/>
        </authorList>
    </citation>
    <scope>NUCLEOTIDE SEQUENCE [LARGE SCALE GENOMIC DNA]</scope>
    <source>
        <strain evidence="2">cv. HN1</strain>
        <tissue evidence="1">Leaves</tissue>
    </source>
</reference>
<dbReference type="GO" id="GO:0009535">
    <property type="term" value="C:chloroplast thylakoid membrane"/>
    <property type="evidence" value="ECO:0007669"/>
    <property type="project" value="TreeGrafter"/>
</dbReference>
<dbReference type="AlphaFoldDB" id="A0A4Y7KN12"/>
<name>A0A4Y7KN12_PAPSO</name>
<dbReference type="EMBL" id="CM010722">
    <property type="protein sequence ID" value="RZC73772.1"/>
    <property type="molecule type" value="Genomic_DNA"/>
</dbReference>
<dbReference type="STRING" id="3469.A0A4Y7KN12"/>
<evidence type="ECO:0000313" key="2">
    <source>
        <dbReference type="Proteomes" id="UP000316621"/>
    </source>
</evidence>
<dbReference type="PANTHER" id="PTHR37752:SF1">
    <property type="entry name" value="OS02G0610700 PROTEIN"/>
    <property type="match status" value="1"/>
</dbReference>